<proteinExistence type="predicted"/>
<gene>
    <name evidence="1" type="ORF">EB796_012160</name>
</gene>
<evidence type="ECO:0000313" key="2">
    <source>
        <dbReference type="Proteomes" id="UP000593567"/>
    </source>
</evidence>
<dbReference type="AlphaFoldDB" id="A0A7J7JUY1"/>
<dbReference type="EMBL" id="VXIV02001810">
    <property type="protein sequence ID" value="KAF6029534.1"/>
    <property type="molecule type" value="Genomic_DNA"/>
</dbReference>
<keyword evidence="2" id="KW-1185">Reference proteome</keyword>
<accession>A0A7J7JUY1</accession>
<dbReference type="Proteomes" id="UP000593567">
    <property type="component" value="Unassembled WGS sequence"/>
</dbReference>
<name>A0A7J7JUY1_BUGNE</name>
<organism evidence="1 2">
    <name type="scientific">Bugula neritina</name>
    <name type="common">Brown bryozoan</name>
    <name type="synonym">Sertularia neritina</name>
    <dbReference type="NCBI Taxonomy" id="10212"/>
    <lineage>
        <taxon>Eukaryota</taxon>
        <taxon>Metazoa</taxon>
        <taxon>Spiralia</taxon>
        <taxon>Lophotrochozoa</taxon>
        <taxon>Bryozoa</taxon>
        <taxon>Gymnolaemata</taxon>
        <taxon>Cheilostomatida</taxon>
        <taxon>Flustrina</taxon>
        <taxon>Buguloidea</taxon>
        <taxon>Bugulidae</taxon>
        <taxon>Bugula</taxon>
    </lineage>
</organism>
<reference evidence="1" key="1">
    <citation type="submission" date="2020-06" db="EMBL/GenBank/DDBJ databases">
        <title>Draft genome of Bugula neritina, a colonial animal packing powerful symbionts and potential medicines.</title>
        <authorList>
            <person name="Rayko M."/>
        </authorList>
    </citation>
    <scope>NUCLEOTIDE SEQUENCE [LARGE SCALE GENOMIC DNA]</scope>
    <source>
        <strain evidence="1">Kwan_BN1</strain>
    </source>
</reference>
<evidence type="ECO:0000313" key="1">
    <source>
        <dbReference type="EMBL" id="KAF6029534.1"/>
    </source>
</evidence>
<comment type="caution">
    <text evidence="1">The sequence shown here is derived from an EMBL/GenBank/DDBJ whole genome shotgun (WGS) entry which is preliminary data.</text>
</comment>
<protein>
    <submittedName>
        <fullName evidence="1">ABCA12</fullName>
    </submittedName>
</protein>
<sequence>MTVSELITTTSTLNFTNSANAIPAWLQPSAWTPVFNRFAESLSKQGPFNMTRLMNLLQMIGIDEMFGSVNLPQLHVVNSILDVVIRKLELFNRTEVNITSILENSPETVKAMDILPYLADIAEVLMASSRTQKFSALYSISTPDEAIIAICTNSADTYFTVPSGSTVDLDEVVTLLCSKNWTAIGEELMADVNVKGIMAQINNTSPANFTLTMARVNRVNELIEYLIVNPPKFVIDPQWTWLNATVWEDILMRLNSNQQLALVDMISGYFFGVLRPMFGSNPEFNDFGLVLEGLLDSLKMELTLWNRPGENLTVAEILSSDSALNDYIVKALELSPDMYALFLSVSVRNAGDLQLLFSSPDPQALLCGENSTWLDYVVVPPQVNISQVEQFICSANFTVLADEVMKRFNINTIIADIQSNATANWDKVCTYMSLFLIASFNYVNCQTF</sequence>